<proteinExistence type="predicted"/>
<evidence type="ECO:0000313" key="2">
    <source>
        <dbReference type="Proteomes" id="UP000318186"/>
    </source>
</evidence>
<comment type="caution">
    <text evidence="1">The sequence shown here is derived from an EMBL/GenBank/DDBJ whole genome shotgun (WGS) entry which is preliminary data.</text>
</comment>
<accession>A0A561UYM8</accession>
<dbReference type="EMBL" id="VIWW01000001">
    <property type="protein sequence ID" value="TWG04461.1"/>
    <property type="molecule type" value="Genomic_DNA"/>
</dbReference>
<organism evidence="1 2">
    <name type="scientific">Streptomyces brevispora</name>
    <dbReference type="NCBI Taxonomy" id="887462"/>
    <lineage>
        <taxon>Bacteria</taxon>
        <taxon>Bacillati</taxon>
        <taxon>Actinomycetota</taxon>
        <taxon>Actinomycetes</taxon>
        <taxon>Kitasatosporales</taxon>
        <taxon>Streptomycetaceae</taxon>
        <taxon>Streptomyces</taxon>
    </lineage>
</organism>
<sequence length="112" mass="13103">MDSVIDILGEKEFYTREEAKWIMKNQWSRAQYDDEADLISGNELGYSLYRMVEIMQERCRYVMARGATLNNPHIPMGYIDKLPKITSEPAMNLRLLVRDYLDRTSMTEDATA</sequence>
<evidence type="ECO:0000313" key="1">
    <source>
        <dbReference type="EMBL" id="TWG04461.1"/>
    </source>
</evidence>
<reference evidence="1 2" key="1">
    <citation type="submission" date="2019-06" db="EMBL/GenBank/DDBJ databases">
        <title>Sequencing the genomes of 1000 actinobacteria strains.</title>
        <authorList>
            <person name="Klenk H.-P."/>
        </authorList>
    </citation>
    <scope>NUCLEOTIDE SEQUENCE [LARGE SCALE GENOMIC DNA]</scope>
    <source>
        <strain evidence="1 2">DSM 42059</strain>
    </source>
</reference>
<dbReference type="Proteomes" id="UP000318186">
    <property type="component" value="Unassembled WGS sequence"/>
</dbReference>
<dbReference type="AlphaFoldDB" id="A0A561UYM8"/>
<gene>
    <name evidence="1" type="ORF">FHX80_112911</name>
</gene>
<name>A0A561UYM8_9ACTN</name>
<protein>
    <submittedName>
        <fullName evidence="1">Uncharacterized protein</fullName>
    </submittedName>
</protein>